<dbReference type="Proteomes" id="UP000077266">
    <property type="component" value="Unassembled WGS sequence"/>
</dbReference>
<dbReference type="InterPro" id="IPR000237">
    <property type="entry name" value="GRIP_dom"/>
</dbReference>
<comment type="subcellular location">
    <subcellularLocation>
        <location evidence="1">Golgi apparatus</location>
    </subcellularLocation>
</comment>
<dbReference type="InParanoid" id="A0A165HZ92"/>
<protein>
    <recommendedName>
        <fullName evidence="5">GRIP domain-containing protein</fullName>
    </recommendedName>
</protein>
<dbReference type="PANTHER" id="PTHR18921:SF2">
    <property type="entry name" value="THYROID RECEPTOR-INTERACTING PROTEIN 11"/>
    <property type="match status" value="1"/>
</dbReference>
<dbReference type="PROSITE" id="PS50913">
    <property type="entry name" value="GRIP"/>
    <property type="match status" value="1"/>
</dbReference>
<dbReference type="PANTHER" id="PTHR18921">
    <property type="entry name" value="MYOSIN HEAVY CHAIN - RELATED"/>
    <property type="match status" value="1"/>
</dbReference>
<evidence type="ECO:0000256" key="2">
    <source>
        <dbReference type="ARBA" id="ARBA00023034"/>
    </source>
</evidence>
<feature type="region of interest" description="Disordered" evidence="4">
    <location>
        <begin position="423"/>
        <end position="491"/>
    </location>
</feature>
<evidence type="ECO:0000256" key="3">
    <source>
        <dbReference type="ARBA" id="ARBA00023054"/>
    </source>
</evidence>
<evidence type="ECO:0000313" key="7">
    <source>
        <dbReference type="Proteomes" id="UP000077266"/>
    </source>
</evidence>
<evidence type="ECO:0000313" key="6">
    <source>
        <dbReference type="EMBL" id="KZV92668.1"/>
    </source>
</evidence>
<accession>A0A165HZ92</accession>
<proteinExistence type="predicted"/>
<dbReference type="Pfam" id="PF10375">
    <property type="entry name" value="GRAB"/>
    <property type="match status" value="1"/>
</dbReference>
<dbReference type="AlphaFoldDB" id="A0A165HZ92"/>
<dbReference type="InterPro" id="IPR019459">
    <property type="entry name" value="GRAB"/>
</dbReference>
<evidence type="ECO:0000256" key="1">
    <source>
        <dbReference type="ARBA" id="ARBA00004555"/>
    </source>
</evidence>
<feature type="compositionally biased region" description="Polar residues" evidence="4">
    <location>
        <begin position="1"/>
        <end position="12"/>
    </location>
</feature>
<evidence type="ECO:0000256" key="4">
    <source>
        <dbReference type="SAM" id="MobiDB-lite"/>
    </source>
</evidence>
<feature type="compositionally biased region" description="Polar residues" evidence="4">
    <location>
        <begin position="56"/>
        <end position="66"/>
    </location>
</feature>
<feature type="region of interest" description="Disordered" evidence="4">
    <location>
        <begin position="1"/>
        <end position="75"/>
    </location>
</feature>
<sequence>MSLPTSPTSSAGAKSPPPIDAASEALADLRISLDEPRSSPSTSNGLNGSAHHRQSSSDYVQLQSELQRTRAEKEALEEKYRVLVERVTTLRKTLGDKLKQDAEALKQREEELAQRDAEVDELRGTVDTLQSELLAAHDDAEQSARELERIRARAHEESAAEAFVRERELRETQAELERCRMDRDEWERTALEERVRAEEARNTLAVMKRDLELEREGRERDADEMQREVEKAANLQSVLEDFQSVKEHEIRQIVQDFEARLNQTTQSLAEYKSRALTAEVALEESTTNSRRTAELEAELKEKNALIGKIRYDGVVLNEHLTEALRRLRKNSSDTNVDRRLVTNILLSFLTTPRTDGKRFEMLTLLASILQWSDSEREKAGLQRAGGAAASLRGKAAAAAEPPGDETESFSKMWVEFLLKESAQGASTPGDLPASMSSPSSPRHAPVPLSAMGRRQSSFSAHGSASSPNLQATFAIPPQRTPSGSGGNVSPR</sequence>
<keyword evidence="2" id="KW-0333">Golgi apparatus</keyword>
<feature type="domain" description="GRIP" evidence="5">
    <location>
        <begin position="331"/>
        <end position="382"/>
    </location>
</feature>
<evidence type="ECO:0000259" key="5">
    <source>
        <dbReference type="PROSITE" id="PS50913"/>
    </source>
</evidence>
<keyword evidence="7" id="KW-1185">Reference proteome</keyword>
<name>A0A165HZ92_EXIGL</name>
<dbReference type="GO" id="GO:0007030">
    <property type="term" value="P:Golgi organization"/>
    <property type="evidence" value="ECO:0007669"/>
    <property type="project" value="TreeGrafter"/>
</dbReference>
<dbReference type="STRING" id="1314781.A0A165HZ92"/>
<dbReference type="GO" id="GO:0031267">
    <property type="term" value="F:small GTPase binding"/>
    <property type="evidence" value="ECO:0007669"/>
    <property type="project" value="TreeGrafter"/>
</dbReference>
<feature type="compositionally biased region" description="Polar residues" evidence="4">
    <location>
        <begin position="38"/>
        <end position="47"/>
    </location>
</feature>
<dbReference type="GO" id="GO:0006888">
    <property type="term" value="P:endoplasmic reticulum to Golgi vesicle-mediated transport"/>
    <property type="evidence" value="ECO:0007669"/>
    <property type="project" value="TreeGrafter"/>
</dbReference>
<keyword evidence="3" id="KW-0175">Coiled coil</keyword>
<feature type="compositionally biased region" description="Low complexity" evidence="4">
    <location>
        <begin position="456"/>
        <end position="466"/>
    </location>
</feature>
<organism evidence="6 7">
    <name type="scientific">Exidia glandulosa HHB12029</name>
    <dbReference type="NCBI Taxonomy" id="1314781"/>
    <lineage>
        <taxon>Eukaryota</taxon>
        <taxon>Fungi</taxon>
        <taxon>Dikarya</taxon>
        <taxon>Basidiomycota</taxon>
        <taxon>Agaricomycotina</taxon>
        <taxon>Agaricomycetes</taxon>
        <taxon>Auriculariales</taxon>
        <taxon>Exidiaceae</taxon>
        <taxon>Exidia</taxon>
    </lineage>
</organism>
<reference evidence="6 7" key="1">
    <citation type="journal article" date="2016" name="Mol. Biol. Evol.">
        <title>Comparative Genomics of Early-Diverging Mushroom-Forming Fungi Provides Insights into the Origins of Lignocellulose Decay Capabilities.</title>
        <authorList>
            <person name="Nagy L.G."/>
            <person name="Riley R."/>
            <person name="Tritt A."/>
            <person name="Adam C."/>
            <person name="Daum C."/>
            <person name="Floudas D."/>
            <person name="Sun H."/>
            <person name="Yadav J.S."/>
            <person name="Pangilinan J."/>
            <person name="Larsson K.H."/>
            <person name="Matsuura K."/>
            <person name="Barry K."/>
            <person name="Labutti K."/>
            <person name="Kuo R."/>
            <person name="Ohm R.A."/>
            <person name="Bhattacharya S.S."/>
            <person name="Shirouzu T."/>
            <person name="Yoshinaga Y."/>
            <person name="Martin F.M."/>
            <person name="Grigoriev I.V."/>
            <person name="Hibbett D.S."/>
        </authorList>
    </citation>
    <scope>NUCLEOTIDE SEQUENCE [LARGE SCALE GENOMIC DNA]</scope>
    <source>
        <strain evidence="6 7">HHB12029</strain>
    </source>
</reference>
<dbReference type="GO" id="GO:0005794">
    <property type="term" value="C:Golgi apparatus"/>
    <property type="evidence" value="ECO:0007669"/>
    <property type="project" value="UniProtKB-SubCell"/>
</dbReference>
<dbReference type="EMBL" id="KV426004">
    <property type="protein sequence ID" value="KZV92668.1"/>
    <property type="molecule type" value="Genomic_DNA"/>
</dbReference>
<dbReference type="OrthoDB" id="425925at2759"/>
<gene>
    <name evidence="6" type="ORF">EXIGLDRAFT_718117</name>
</gene>